<feature type="transmembrane region" description="Helical" evidence="7">
    <location>
        <begin position="24"/>
        <end position="42"/>
    </location>
</feature>
<feature type="transmembrane region" description="Helical" evidence="7">
    <location>
        <begin position="395"/>
        <end position="413"/>
    </location>
</feature>
<evidence type="ECO:0000259" key="8">
    <source>
        <dbReference type="Pfam" id="PF02687"/>
    </source>
</evidence>
<name>A0A6B2R4G5_9BURK</name>
<keyword evidence="3 7" id="KW-0812">Transmembrane</keyword>
<keyword evidence="4 7" id="KW-1133">Transmembrane helix</keyword>
<feature type="transmembrane region" description="Helical" evidence="7">
    <location>
        <begin position="758"/>
        <end position="784"/>
    </location>
</feature>
<dbReference type="AlphaFoldDB" id="A0A6B2R4G5"/>
<accession>A0A6B2R4G5</accession>
<feature type="region of interest" description="Disordered" evidence="6">
    <location>
        <begin position="120"/>
        <end position="141"/>
    </location>
</feature>
<keyword evidence="2" id="KW-1003">Cell membrane</keyword>
<feature type="transmembrane region" description="Helical" evidence="7">
    <location>
        <begin position="796"/>
        <end position="819"/>
    </location>
</feature>
<feature type="transmembrane region" description="Helical" evidence="7">
    <location>
        <begin position="331"/>
        <end position="350"/>
    </location>
</feature>
<dbReference type="EMBL" id="JAAGRN010000008">
    <property type="protein sequence ID" value="NDY83917.1"/>
    <property type="molecule type" value="Genomic_DNA"/>
</dbReference>
<feature type="transmembrane region" description="Helical" evidence="7">
    <location>
        <begin position="472"/>
        <end position="491"/>
    </location>
</feature>
<dbReference type="InterPro" id="IPR003838">
    <property type="entry name" value="ABC3_permease_C"/>
</dbReference>
<feature type="transmembrane region" description="Helical" evidence="7">
    <location>
        <begin position="258"/>
        <end position="278"/>
    </location>
</feature>
<dbReference type="Pfam" id="PF02687">
    <property type="entry name" value="FtsX"/>
    <property type="match status" value="2"/>
</dbReference>
<evidence type="ECO:0000256" key="7">
    <source>
        <dbReference type="SAM" id="Phobius"/>
    </source>
</evidence>
<feature type="domain" description="ABC3 transporter permease C-terminal" evidence="8">
    <location>
        <begin position="711"/>
        <end position="823"/>
    </location>
</feature>
<evidence type="ECO:0000256" key="5">
    <source>
        <dbReference type="ARBA" id="ARBA00023136"/>
    </source>
</evidence>
<gene>
    <name evidence="9" type="ORF">G3I67_11815</name>
</gene>
<feature type="domain" description="ABC3 transporter permease C-terminal" evidence="8">
    <location>
        <begin position="261"/>
        <end position="377"/>
    </location>
</feature>
<evidence type="ECO:0000313" key="9">
    <source>
        <dbReference type="EMBL" id="NDY83917.1"/>
    </source>
</evidence>
<feature type="compositionally biased region" description="Polar residues" evidence="6">
    <location>
        <begin position="121"/>
        <end position="137"/>
    </location>
</feature>
<evidence type="ECO:0000256" key="2">
    <source>
        <dbReference type="ARBA" id="ARBA00022475"/>
    </source>
</evidence>
<feature type="transmembrane region" description="Helical" evidence="7">
    <location>
        <begin position="302"/>
        <end position="324"/>
    </location>
</feature>
<proteinExistence type="predicted"/>
<evidence type="ECO:0000256" key="4">
    <source>
        <dbReference type="ARBA" id="ARBA00022989"/>
    </source>
</evidence>
<dbReference type="InterPro" id="IPR038766">
    <property type="entry name" value="Membrane_comp_ABC_pdt"/>
</dbReference>
<protein>
    <submittedName>
        <fullName evidence="9">FtsX-like permease family protein</fullName>
    </submittedName>
</protein>
<feature type="transmembrane region" description="Helical" evidence="7">
    <location>
        <begin position="705"/>
        <end position="726"/>
    </location>
</feature>
<comment type="caution">
    <text evidence="9">The sequence shown here is derived from an EMBL/GenBank/DDBJ whole genome shotgun (WGS) entry which is preliminary data.</text>
</comment>
<evidence type="ECO:0000256" key="3">
    <source>
        <dbReference type="ARBA" id="ARBA00022692"/>
    </source>
</evidence>
<comment type="subcellular location">
    <subcellularLocation>
        <location evidence="1">Cell membrane</location>
        <topology evidence="1">Multi-pass membrane protein</topology>
    </subcellularLocation>
</comment>
<organism evidence="9">
    <name type="scientific">Sheuella amnicola</name>
    <dbReference type="NCBI Taxonomy" id="2707330"/>
    <lineage>
        <taxon>Bacteria</taxon>
        <taxon>Pseudomonadati</taxon>
        <taxon>Pseudomonadota</taxon>
        <taxon>Betaproteobacteria</taxon>
        <taxon>Burkholderiales</taxon>
        <taxon>Alcaligenaceae</taxon>
        <taxon>Sheuella</taxon>
    </lineage>
</organism>
<feature type="transmembrane region" description="Helical" evidence="7">
    <location>
        <begin position="356"/>
        <end position="374"/>
    </location>
</feature>
<sequence>MKVANFKVAARQAWRDTRAGDLRLLLLAVVIAVSALTSVGFVSDRVSRGLERDAMHMLGADLLLEADNPIPDSFTERAKTLDLKVAKSWQFPSMVTRDDVQLLASIKAVEKGYPLRGHLRTATSLGGQDEATTSSPPSGEIWVDPQVLSQTHARVGDRLKVGEIELRIARVMTYEPDRGPQFVNLAPRVMLSAEDLERTGLIAPGSRIGYALLVAGADAAIDTYRQWLEGQIKPGQKLVTVESGRPEVRRSLDRAQQFLALVAMLAVLIAAVAVALASRRFGQRHRHSVAIMRSLGATQSDITFILLTEFVLVAILGSVIGVLLGWATQVFLVRMLAGLLGAALPVSGPVPALQGLFAGLWLLLAFSWPPLTALRHVAPWQILRQQPTRFPLQSWMGVLLGLSGFCLLMWWVARDIKLGLGLAVGFVVATLMFSGLGAVALLFVSKLRDRLVRYPVLRFALAGVVRRRGATIAQVSALAIGMMAILLLTIVRTDLLAGWQRTLPPDAPNRFLINVLDDQRESVEQRLRSIGLATLSMSPMVRGRLVARNDVPIGSADYEDARAKRLIDREFNLSYADRLSEPGQVASGRDLDPKENEVSLEIGLAKSLQLSLGDKLEFDVAGQPVVVRVTSLRKVDWDSMRANFFAIMTSKSLTEAPRTWMTAFHLPSRHADGLQDLVREFPNLTIFDVGAIMSQLQSILDKVSVAVQGLFLFSLMAGAIVLVAALSATRDERVREAALLRSFGASRLQLARAQRFELLAVGALAGLLAATGATLAAWALSYWVFDFDMRFTVWPWLIGVSVCMLGAWLAGIFALRGVLQTPPLVILRQS</sequence>
<evidence type="ECO:0000256" key="6">
    <source>
        <dbReference type="SAM" id="MobiDB-lite"/>
    </source>
</evidence>
<keyword evidence="5 7" id="KW-0472">Membrane</keyword>
<feature type="transmembrane region" description="Helical" evidence="7">
    <location>
        <begin position="419"/>
        <end position="444"/>
    </location>
</feature>
<dbReference type="PANTHER" id="PTHR30287:SF1">
    <property type="entry name" value="INNER MEMBRANE PROTEIN"/>
    <property type="match status" value="1"/>
</dbReference>
<dbReference type="GO" id="GO:0005886">
    <property type="term" value="C:plasma membrane"/>
    <property type="evidence" value="ECO:0007669"/>
    <property type="project" value="UniProtKB-SubCell"/>
</dbReference>
<reference evidence="9" key="1">
    <citation type="submission" date="2020-02" db="EMBL/GenBank/DDBJ databases">
        <authorList>
            <person name="Chen W.-M."/>
        </authorList>
    </citation>
    <scope>NUCLEOTIDE SEQUENCE</scope>
    <source>
        <strain evidence="9">NBD-18</strain>
    </source>
</reference>
<evidence type="ECO:0000256" key="1">
    <source>
        <dbReference type="ARBA" id="ARBA00004651"/>
    </source>
</evidence>
<dbReference type="PANTHER" id="PTHR30287">
    <property type="entry name" value="MEMBRANE COMPONENT OF PREDICTED ABC SUPERFAMILY METABOLITE UPTAKE TRANSPORTER"/>
    <property type="match status" value="1"/>
</dbReference>